<protein>
    <submittedName>
        <fullName evidence="1">Uncharacterized protein</fullName>
    </submittedName>
</protein>
<dbReference type="RefSeq" id="WP_308433589.1">
    <property type="nucleotide sequence ID" value="NZ_BMVP01000004.1"/>
</dbReference>
<comment type="caution">
    <text evidence="1">The sequence shown here is derived from an EMBL/GenBank/DDBJ whole genome shotgun (WGS) entry which is preliminary data.</text>
</comment>
<reference evidence="2" key="1">
    <citation type="journal article" date="2019" name="Int. J. Syst. Evol. Microbiol.">
        <title>The Global Catalogue of Microorganisms (GCM) 10K type strain sequencing project: providing services to taxonomists for standard genome sequencing and annotation.</title>
        <authorList>
            <consortium name="The Broad Institute Genomics Platform"/>
            <consortium name="The Broad Institute Genome Sequencing Center for Infectious Disease"/>
            <person name="Wu L."/>
            <person name="Ma J."/>
        </authorList>
    </citation>
    <scope>NUCLEOTIDE SEQUENCE [LARGE SCALE GENOMIC DNA]</scope>
    <source>
        <strain evidence="2">JCM 4738</strain>
    </source>
</reference>
<name>A0ABQ3ETQ8_9ACTN</name>
<organism evidence="1 2">
    <name type="scientific">Streptomyces cirratus</name>
    <dbReference type="NCBI Taxonomy" id="68187"/>
    <lineage>
        <taxon>Bacteria</taxon>
        <taxon>Bacillati</taxon>
        <taxon>Actinomycetota</taxon>
        <taxon>Actinomycetes</taxon>
        <taxon>Kitasatosporales</taxon>
        <taxon>Streptomycetaceae</taxon>
        <taxon>Streptomyces</taxon>
    </lineage>
</organism>
<keyword evidence="2" id="KW-1185">Reference proteome</keyword>
<evidence type="ECO:0000313" key="2">
    <source>
        <dbReference type="Proteomes" id="UP000642673"/>
    </source>
</evidence>
<evidence type="ECO:0000313" key="1">
    <source>
        <dbReference type="EMBL" id="GHB55417.1"/>
    </source>
</evidence>
<sequence length="98" mass="10898">MYLYASCDRGASYPTLDDAGAAFRDRFTGRTFVPTLPQRKDFAELSAANELDIARVDAGFRERWGGDLLALFTRLRPLLSPAAWHDCTAVLGPPDVRH</sequence>
<dbReference type="Proteomes" id="UP000642673">
    <property type="component" value="Unassembled WGS sequence"/>
</dbReference>
<dbReference type="EMBL" id="BMVP01000004">
    <property type="protein sequence ID" value="GHB55417.1"/>
    <property type="molecule type" value="Genomic_DNA"/>
</dbReference>
<accession>A0ABQ3ETQ8</accession>
<gene>
    <name evidence="1" type="ORF">GCM10010347_26720</name>
</gene>
<proteinExistence type="predicted"/>